<evidence type="ECO:0000313" key="1">
    <source>
        <dbReference type="EMBL" id="PGH56233.1"/>
    </source>
</evidence>
<accession>A0A2B8BFB5</accession>
<dbReference type="Gene3D" id="3.10.129.10">
    <property type="entry name" value="Hotdog Thioesterase"/>
    <property type="match status" value="1"/>
</dbReference>
<name>A0A2B8BFB5_9PROT</name>
<protein>
    <submittedName>
        <fullName evidence="1">Thioesterase</fullName>
    </submittedName>
</protein>
<dbReference type="SUPFAM" id="SSF54637">
    <property type="entry name" value="Thioesterase/thiol ester dehydrase-isomerase"/>
    <property type="match status" value="1"/>
</dbReference>
<comment type="caution">
    <text evidence="1">The sequence shown here is derived from an EMBL/GenBank/DDBJ whole genome shotgun (WGS) entry which is preliminary data.</text>
</comment>
<evidence type="ECO:0000313" key="2">
    <source>
        <dbReference type="Proteomes" id="UP000225379"/>
    </source>
</evidence>
<dbReference type="AlphaFoldDB" id="A0A2B8BFB5"/>
<dbReference type="InterPro" id="IPR029069">
    <property type="entry name" value="HotDog_dom_sf"/>
</dbReference>
<dbReference type="OrthoDB" id="7204167at2"/>
<organism evidence="1 2">
    <name type="scientific">Azospirillum palustre</name>
    <dbReference type="NCBI Taxonomy" id="2044885"/>
    <lineage>
        <taxon>Bacteria</taxon>
        <taxon>Pseudomonadati</taxon>
        <taxon>Pseudomonadota</taxon>
        <taxon>Alphaproteobacteria</taxon>
        <taxon>Rhodospirillales</taxon>
        <taxon>Azospirillaceae</taxon>
        <taxon>Azospirillum</taxon>
    </lineage>
</organism>
<reference evidence="2" key="1">
    <citation type="submission" date="2017-10" db="EMBL/GenBank/DDBJ databases">
        <authorList>
            <person name="Kravchenko I.K."/>
            <person name="Grouzdev D.S."/>
        </authorList>
    </citation>
    <scope>NUCLEOTIDE SEQUENCE [LARGE SCALE GENOMIC DNA]</scope>
    <source>
        <strain evidence="2">B2</strain>
    </source>
</reference>
<dbReference type="Pfam" id="PF13279">
    <property type="entry name" value="4HBT_2"/>
    <property type="match status" value="1"/>
</dbReference>
<keyword evidence="2" id="KW-1185">Reference proteome</keyword>
<gene>
    <name evidence="1" type="ORF">CRT60_14850</name>
</gene>
<dbReference type="RefSeq" id="WP_098737198.1">
    <property type="nucleotide sequence ID" value="NZ_PDKW01000041.1"/>
</dbReference>
<dbReference type="EMBL" id="PDKW01000041">
    <property type="protein sequence ID" value="PGH56233.1"/>
    <property type="molecule type" value="Genomic_DNA"/>
</dbReference>
<dbReference type="CDD" id="cd00586">
    <property type="entry name" value="4HBT"/>
    <property type="match status" value="1"/>
</dbReference>
<sequence length="165" mass="18345">MTPNDFTATEYIVGTNPLVIRRRVKWGECDPAGVVYTVTFSEYVISAAELFYGSLFGTTPQRAKDEQGFGTPTRALDFDFRRSLRPDEEFEMTVTVGEIRNRTYVLRICARTLDGDIAFLAHLTPVCVARGERRSIDIPPAFRQALERYHNACAAEGCAAEGGPA</sequence>
<proteinExistence type="predicted"/>
<dbReference type="Proteomes" id="UP000225379">
    <property type="component" value="Unassembled WGS sequence"/>
</dbReference>